<dbReference type="InterPro" id="IPR006652">
    <property type="entry name" value="Kelch_1"/>
</dbReference>
<evidence type="ECO:0000259" key="1">
    <source>
        <dbReference type="Pfam" id="PF00646"/>
    </source>
</evidence>
<accession>V4LQQ1</accession>
<dbReference type="Pfam" id="PF00646">
    <property type="entry name" value="F-box"/>
    <property type="match status" value="1"/>
</dbReference>
<dbReference type="OMA" id="MANEDTW"/>
<dbReference type="InterPro" id="IPR050354">
    <property type="entry name" value="F-box/kelch-repeat_ARATH"/>
</dbReference>
<evidence type="ECO:0008006" key="5">
    <source>
        <dbReference type="Google" id="ProtNLM"/>
    </source>
</evidence>
<dbReference type="CDD" id="cd22152">
    <property type="entry name" value="F-box_AtAFR-like"/>
    <property type="match status" value="1"/>
</dbReference>
<dbReference type="Pfam" id="PF25210">
    <property type="entry name" value="Kelch_FKB95"/>
    <property type="match status" value="1"/>
</dbReference>
<name>V4LQQ1_EUTSA</name>
<dbReference type="AlphaFoldDB" id="V4LQQ1"/>
<dbReference type="SMART" id="SM00612">
    <property type="entry name" value="Kelch"/>
    <property type="match status" value="2"/>
</dbReference>
<reference evidence="3 4" key="1">
    <citation type="journal article" date="2013" name="Front. Plant Sci.">
        <title>The Reference Genome of the Halophytic Plant Eutrema salsugineum.</title>
        <authorList>
            <person name="Yang R."/>
            <person name="Jarvis D.E."/>
            <person name="Chen H."/>
            <person name="Beilstein M.A."/>
            <person name="Grimwood J."/>
            <person name="Jenkins J."/>
            <person name="Shu S."/>
            <person name="Prochnik S."/>
            <person name="Xin M."/>
            <person name="Ma C."/>
            <person name="Schmutz J."/>
            <person name="Wing R.A."/>
            <person name="Mitchell-Olds T."/>
            <person name="Schumaker K.S."/>
            <person name="Wang X."/>
        </authorList>
    </citation>
    <scope>NUCLEOTIDE SEQUENCE [LARGE SCALE GENOMIC DNA]</scope>
</reference>
<dbReference type="KEGG" id="eus:EUTSA_v10000554mg"/>
<evidence type="ECO:0000313" key="3">
    <source>
        <dbReference type="EMBL" id="ESQ46109.1"/>
    </source>
</evidence>
<dbReference type="InterPro" id="IPR001810">
    <property type="entry name" value="F-box_dom"/>
</dbReference>
<dbReference type="Gramene" id="ESQ46109">
    <property type="protein sequence ID" value="ESQ46109"/>
    <property type="gene ID" value="EUTSA_v10000554mg"/>
</dbReference>
<dbReference type="Gene3D" id="2.120.10.80">
    <property type="entry name" value="Kelch-type beta propeller"/>
    <property type="match status" value="1"/>
</dbReference>
<evidence type="ECO:0000313" key="4">
    <source>
        <dbReference type="Proteomes" id="UP000030689"/>
    </source>
</evidence>
<dbReference type="InterPro" id="IPR015915">
    <property type="entry name" value="Kelch-typ_b-propeller"/>
</dbReference>
<sequence>MGSSWRRKRELGDSELGLRRSKRGRVVTRETRTVALGVGTGVGNGRPFYLLQCQLIRRVVNLHYGNPNPYLSSTTALSADQSSLMLSSLPKDVLLNCLARVPKRYDPILARVSISFRSLVLSPELAKMRSLMGTKDYPLLNVWFKTETIPEEFHWFTFNLNVMKTGDESSIPFLSQRTLYFSSVSIGSKIYFIGGSMYHSSPELLEFDSLSSELCMCPSMRVARMLPGVAVLDGKIYVMGGCPKDQIQVEVFEPKTQTWEVGPLSSQGGIQYRERFMEHGAIVAEAVAADGKVYGMTYREGCHIIYNAKDGTCETFEMANEDTWRRGGVCVIANVIYAYYSNFGLMWYDSKEKVWRVVQGLKLDESIDIPVGMVDCNGQLAFLWEDCSNISDTTKKKIWCTMVVLERSVLAIHGKVEWSDTVGCVPRDYSICRCLGVYD</sequence>
<dbReference type="InterPro" id="IPR057499">
    <property type="entry name" value="Kelch_FKB95"/>
</dbReference>
<dbReference type="eggNOG" id="KOG1072">
    <property type="taxonomic scope" value="Eukaryota"/>
</dbReference>
<dbReference type="PANTHER" id="PTHR24414">
    <property type="entry name" value="F-BOX/KELCH-REPEAT PROTEIN SKIP4"/>
    <property type="match status" value="1"/>
</dbReference>
<keyword evidence="4" id="KW-1185">Reference proteome</keyword>
<feature type="domain" description="FKB95-like N-terminal Kelch" evidence="2">
    <location>
        <begin position="170"/>
        <end position="422"/>
    </location>
</feature>
<organism evidence="3 4">
    <name type="scientific">Eutrema salsugineum</name>
    <name type="common">Saltwater cress</name>
    <name type="synonym">Sisymbrium salsugineum</name>
    <dbReference type="NCBI Taxonomy" id="72664"/>
    <lineage>
        <taxon>Eukaryota</taxon>
        <taxon>Viridiplantae</taxon>
        <taxon>Streptophyta</taxon>
        <taxon>Embryophyta</taxon>
        <taxon>Tracheophyta</taxon>
        <taxon>Spermatophyta</taxon>
        <taxon>Magnoliopsida</taxon>
        <taxon>eudicotyledons</taxon>
        <taxon>Gunneridae</taxon>
        <taxon>Pentapetalae</taxon>
        <taxon>rosids</taxon>
        <taxon>malvids</taxon>
        <taxon>Brassicales</taxon>
        <taxon>Brassicaceae</taxon>
        <taxon>Eutremeae</taxon>
        <taxon>Eutrema</taxon>
    </lineage>
</organism>
<proteinExistence type="predicted"/>
<dbReference type="PANTHER" id="PTHR24414:SF184">
    <property type="entry name" value="GALACTOSE OXIDASE_KELCH REPEAT SUPERFAMILY PROTEIN"/>
    <property type="match status" value="1"/>
</dbReference>
<evidence type="ECO:0000259" key="2">
    <source>
        <dbReference type="Pfam" id="PF25210"/>
    </source>
</evidence>
<feature type="domain" description="F-box" evidence="1">
    <location>
        <begin position="86"/>
        <end position="125"/>
    </location>
</feature>
<dbReference type="SUPFAM" id="SSF117281">
    <property type="entry name" value="Kelch motif"/>
    <property type="match status" value="1"/>
</dbReference>
<gene>
    <name evidence="3" type="ORF">EUTSA_v10000554mg</name>
</gene>
<dbReference type="STRING" id="72664.V4LQQ1"/>
<dbReference type="Proteomes" id="UP000030689">
    <property type="component" value="Unassembled WGS sequence"/>
</dbReference>
<dbReference type="EMBL" id="KI517426">
    <property type="protein sequence ID" value="ESQ46109.1"/>
    <property type="molecule type" value="Genomic_DNA"/>
</dbReference>
<protein>
    <recommendedName>
        <fullName evidence="5">F-box domain-containing protein</fullName>
    </recommendedName>
</protein>